<name>A0A427B500_ENSVE</name>
<reference evidence="2 3" key="1">
    <citation type="journal article" date="2014" name="Agronomy (Basel)">
        <title>A Draft Genome Sequence for Ensete ventricosum, the Drought-Tolerant Tree Against Hunger.</title>
        <authorList>
            <person name="Harrison J."/>
            <person name="Moore K.A."/>
            <person name="Paszkiewicz K."/>
            <person name="Jones T."/>
            <person name="Grant M."/>
            <person name="Ambacheew D."/>
            <person name="Muzemil S."/>
            <person name="Studholme D.J."/>
        </authorList>
    </citation>
    <scope>NUCLEOTIDE SEQUENCE [LARGE SCALE GENOMIC DNA]</scope>
</reference>
<proteinExistence type="predicted"/>
<dbReference type="EMBL" id="AMZH03000473">
    <property type="protein sequence ID" value="RRT83552.1"/>
    <property type="molecule type" value="Genomic_DNA"/>
</dbReference>
<sequence length="120" mass="12822">PVDVGGAAGGAAGAGQDLRARPESFGEAVPSQDPPEEVHRRQGRPPSGTLTTSRMTTPSSSLARRNSTSTTASSSIFFFPPSVAHHFDVFRCTLRVWSFASENRCCSVVVFCICLFVSCR</sequence>
<feature type="compositionally biased region" description="Gly residues" evidence="1">
    <location>
        <begin position="1"/>
        <end position="13"/>
    </location>
</feature>
<feature type="region of interest" description="Disordered" evidence="1">
    <location>
        <begin position="1"/>
        <end position="67"/>
    </location>
</feature>
<dbReference type="Proteomes" id="UP000287651">
    <property type="component" value="Unassembled WGS sequence"/>
</dbReference>
<evidence type="ECO:0000313" key="2">
    <source>
        <dbReference type="EMBL" id="RRT83552.1"/>
    </source>
</evidence>
<gene>
    <name evidence="2" type="ORF">B296_00004246</name>
</gene>
<accession>A0A427B500</accession>
<organism evidence="2 3">
    <name type="scientific">Ensete ventricosum</name>
    <name type="common">Abyssinian banana</name>
    <name type="synonym">Musa ensete</name>
    <dbReference type="NCBI Taxonomy" id="4639"/>
    <lineage>
        <taxon>Eukaryota</taxon>
        <taxon>Viridiplantae</taxon>
        <taxon>Streptophyta</taxon>
        <taxon>Embryophyta</taxon>
        <taxon>Tracheophyta</taxon>
        <taxon>Spermatophyta</taxon>
        <taxon>Magnoliopsida</taxon>
        <taxon>Liliopsida</taxon>
        <taxon>Zingiberales</taxon>
        <taxon>Musaceae</taxon>
        <taxon>Ensete</taxon>
    </lineage>
</organism>
<protein>
    <submittedName>
        <fullName evidence="2">Uncharacterized protein</fullName>
    </submittedName>
</protein>
<evidence type="ECO:0000313" key="3">
    <source>
        <dbReference type="Proteomes" id="UP000287651"/>
    </source>
</evidence>
<evidence type="ECO:0000256" key="1">
    <source>
        <dbReference type="SAM" id="MobiDB-lite"/>
    </source>
</evidence>
<feature type="compositionally biased region" description="Low complexity" evidence="1">
    <location>
        <begin position="58"/>
        <end position="67"/>
    </location>
</feature>
<feature type="non-terminal residue" evidence="2">
    <location>
        <position position="1"/>
    </location>
</feature>
<dbReference type="AlphaFoldDB" id="A0A427B500"/>
<comment type="caution">
    <text evidence="2">The sequence shown here is derived from an EMBL/GenBank/DDBJ whole genome shotgun (WGS) entry which is preliminary data.</text>
</comment>
<feature type="compositionally biased region" description="Polar residues" evidence="1">
    <location>
        <begin position="48"/>
        <end position="57"/>
    </location>
</feature>